<dbReference type="PROSITE" id="PS01161">
    <property type="entry name" value="GLC_GALNAC_ISOMERASE"/>
    <property type="match status" value="1"/>
</dbReference>
<sequence length="251" mass="25962">MRVNESHDYTLTIVPDSAAMSGTAAGIVAAAVAAKPDLVLAVPTGSTPLGMFERLVAMVRAGSLDLSGVRLFCLDEYVGVEPDDPNSLTGWLRRSFVDPAGIPWARVHAVASAAPDPVVAAAAYDGEIAAAGGLDLAVLGLGPNGHVAYNEPGSAADSRTRVLDLTPESIAQASAYWSPGVDTPSRAITVGVGTLLESDRIVLIVSGPAKAEMLRRTLEEPMDAAVPASWLRLAGERLRVVADEDAASALR</sequence>
<dbReference type="Pfam" id="PF01182">
    <property type="entry name" value="Glucosamine_iso"/>
    <property type="match status" value="1"/>
</dbReference>
<dbReference type="InterPro" id="IPR006148">
    <property type="entry name" value="Glc/Gal-6P_isomerase"/>
</dbReference>
<dbReference type="InterPro" id="IPR037171">
    <property type="entry name" value="NagB/RpiA_transferase-like"/>
</dbReference>
<reference evidence="3" key="1">
    <citation type="submission" date="2020-02" db="EMBL/GenBank/DDBJ databases">
        <authorList>
            <person name="Meier V. D."/>
        </authorList>
    </citation>
    <scope>NUCLEOTIDE SEQUENCE</scope>
    <source>
        <strain evidence="3">AVDCRST_MAG59</strain>
    </source>
</reference>
<proteinExistence type="predicted"/>
<dbReference type="CDD" id="cd01399">
    <property type="entry name" value="GlcN6P_deaminase"/>
    <property type="match status" value="1"/>
</dbReference>
<evidence type="ECO:0000259" key="2">
    <source>
        <dbReference type="Pfam" id="PF01182"/>
    </source>
</evidence>
<keyword evidence="1 3" id="KW-0378">Hydrolase</keyword>
<organism evidence="3">
    <name type="scientific">uncultured Thermomicrobiales bacterium</name>
    <dbReference type="NCBI Taxonomy" id="1645740"/>
    <lineage>
        <taxon>Bacteria</taxon>
        <taxon>Pseudomonadati</taxon>
        <taxon>Thermomicrobiota</taxon>
        <taxon>Thermomicrobia</taxon>
        <taxon>Thermomicrobiales</taxon>
        <taxon>environmental samples</taxon>
    </lineage>
</organism>
<dbReference type="AlphaFoldDB" id="A0A6J4VNK3"/>
<dbReference type="GO" id="GO:0042802">
    <property type="term" value="F:identical protein binding"/>
    <property type="evidence" value="ECO:0007669"/>
    <property type="project" value="TreeGrafter"/>
</dbReference>
<gene>
    <name evidence="3" type="ORF">AVDCRST_MAG59-5209</name>
</gene>
<dbReference type="EC" id="3.5.99.6" evidence="3"/>
<dbReference type="Gene3D" id="3.40.50.1360">
    <property type="match status" value="1"/>
</dbReference>
<dbReference type="InterPro" id="IPR018321">
    <property type="entry name" value="Glucosamine6P_isomerase_CS"/>
</dbReference>
<dbReference type="InterPro" id="IPR004547">
    <property type="entry name" value="Glucosamine6P_isomerase"/>
</dbReference>
<dbReference type="GO" id="GO:0005975">
    <property type="term" value="P:carbohydrate metabolic process"/>
    <property type="evidence" value="ECO:0007669"/>
    <property type="project" value="InterPro"/>
</dbReference>
<name>A0A6J4VNK3_9BACT</name>
<dbReference type="GO" id="GO:0005737">
    <property type="term" value="C:cytoplasm"/>
    <property type="evidence" value="ECO:0007669"/>
    <property type="project" value="TreeGrafter"/>
</dbReference>
<dbReference type="GO" id="GO:0006043">
    <property type="term" value="P:glucosamine catabolic process"/>
    <property type="evidence" value="ECO:0007669"/>
    <property type="project" value="TreeGrafter"/>
</dbReference>
<protein>
    <submittedName>
        <fullName evidence="3">Glucosamine-6-phosphate deaminase</fullName>
        <ecNumber evidence="3">3.5.99.6</ecNumber>
    </submittedName>
</protein>
<dbReference type="GO" id="GO:0004342">
    <property type="term" value="F:glucosamine-6-phosphate deaminase activity"/>
    <property type="evidence" value="ECO:0007669"/>
    <property type="project" value="UniProtKB-EC"/>
</dbReference>
<dbReference type="GO" id="GO:0006046">
    <property type="term" value="P:N-acetylglucosamine catabolic process"/>
    <property type="evidence" value="ECO:0007669"/>
    <property type="project" value="TreeGrafter"/>
</dbReference>
<dbReference type="GO" id="GO:0019262">
    <property type="term" value="P:N-acetylneuraminate catabolic process"/>
    <property type="evidence" value="ECO:0007669"/>
    <property type="project" value="TreeGrafter"/>
</dbReference>
<evidence type="ECO:0000313" key="3">
    <source>
        <dbReference type="EMBL" id="CAA9584037.1"/>
    </source>
</evidence>
<dbReference type="EMBL" id="CADCWF010000367">
    <property type="protein sequence ID" value="CAA9584037.1"/>
    <property type="molecule type" value="Genomic_DNA"/>
</dbReference>
<dbReference type="PANTHER" id="PTHR11280">
    <property type="entry name" value="GLUCOSAMINE-6-PHOSPHATE ISOMERASE"/>
    <property type="match status" value="1"/>
</dbReference>
<evidence type="ECO:0000256" key="1">
    <source>
        <dbReference type="ARBA" id="ARBA00022801"/>
    </source>
</evidence>
<dbReference type="SUPFAM" id="SSF100950">
    <property type="entry name" value="NagB/RpiA/CoA transferase-like"/>
    <property type="match status" value="1"/>
</dbReference>
<feature type="domain" description="Glucosamine/galactosamine-6-phosphate isomerase" evidence="2">
    <location>
        <begin position="24"/>
        <end position="234"/>
    </location>
</feature>
<dbReference type="PANTHER" id="PTHR11280:SF5">
    <property type="entry name" value="GLUCOSAMINE-6-PHOSPHATE ISOMERASE"/>
    <property type="match status" value="1"/>
</dbReference>
<accession>A0A6J4VNK3</accession>